<dbReference type="AlphaFoldDB" id="A0A9D1Y2H8"/>
<dbReference type="Pfam" id="PF18912">
    <property type="entry name" value="DZR_2"/>
    <property type="match status" value="1"/>
</dbReference>
<evidence type="ECO:0000256" key="1">
    <source>
        <dbReference type="ARBA" id="ARBA00008007"/>
    </source>
</evidence>
<dbReference type="Proteomes" id="UP000886751">
    <property type="component" value="Unassembled WGS sequence"/>
</dbReference>
<dbReference type="EMBL" id="DXEI01000141">
    <property type="protein sequence ID" value="HIX95696.1"/>
    <property type="molecule type" value="Genomic_DNA"/>
</dbReference>
<accession>A0A9D1Y2H8</accession>
<evidence type="ECO:0000259" key="2">
    <source>
        <dbReference type="Pfam" id="PF00156"/>
    </source>
</evidence>
<organism evidence="4 5">
    <name type="scientific">Candidatus Gemmiger excrementipullorum</name>
    <dbReference type="NCBI Taxonomy" id="2838610"/>
    <lineage>
        <taxon>Bacteria</taxon>
        <taxon>Bacillati</taxon>
        <taxon>Bacillota</taxon>
        <taxon>Clostridia</taxon>
        <taxon>Eubacteriales</taxon>
        <taxon>Gemmiger</taxon>
    </lineage>
</organism>
<dbReference type="InterPro" id="IPR044005">
    <property type="entry name" value="DZR_2"/>
</dbReference>
<proteinExistence type="inferred from homology"/>
<protein>
    <submittedName>
        <fullName evidence="4">ComF family protein</fullName>
    </submittedName>
</protein>
<comment type="caution">
    <text evidence="4">The sequence shown here is derived from an EMBL/GenBank/DDBJ whole genome shotgun (WGS) entry which is preliminary data.</text>
</comment>
<dbReference type="Pfam" id="PF00156">
    <property type="entry name" value="Pribosyltran"/>
    <property type="match status" value="1"/>
</dbReference>
<dbReference type="InterPro" id="IPR029057">
    <property type="entry name" value="PRTase-like"/>
</dbReference>
<reference evidence="4" key="2">
    <citation type="submission" date="2021-04" db="EMBL/GenBank/DDBJ databases">
        <authorList>
            <person name="Gilroy R."/>
        </authorList>
    </citation>
    <scope>NUCLEOTIDE SEQUENCE</scope>
    <source>
        <strain evidence="4">ChiHecec2B26-7398</strain>
    </source>
</reference>
<dbReference type="Gene3D" id="3.40.50.2020">
    <property type="match status" value="1"/>
</dbReference>
<comment type="similarity">
    <text evidence="1">Belongs to the ComF/GntX family.</text>
</comment>
<gene>
    <name evidence="4" type="ORF">H9846_09605</name>
</gene>
<dbReference type="InterPro" id="IPR000836">
    <property type="entry name" value="PRTase_dom"/>
</dbReference>
<feature type="domain" description="Phosphoribosyltransferase" evidence="2">
    <location>
        <begin position="153"/>
        <end position="242"/>
    </location>
</feature>
<sequence length="257" mass="27409">MSALRLPAGAPGRLLALLYPRRCPFCDALLGPDAREGALCPACAAEEQRLAHQPPRLPATEHAFYALSSASAAYYYTGAVRRTILLCKRGAHPWYARELADRMAVRLWGAQPAARPGERPQAALPTGIPLYHCIVPVPPHQAWPGMPGLPLLLARRLGAVLGVPVVQALRTRRSAAQKQLGRAGRMQNAKNAYACRPGTDLSGKRVLLVDDIITTGATASACALALLQAGASDVTAAAIAAVEELPRQQRITTEKHT</sequence>
<dbReference type="InterPro" id="IPR051910">
    <property type="entry name" value="ComF/GntX_DNA_util-trans"/>
</dbReference>
<evidence type="ECO:0000259" key="3">
    <source>
        <dbReference type="Pfam" id="PF18912"/>
    </source>
</evidence>
<evidence type="ECO:0000313" key="4">
    <source>
        <dbReference type="EMBL" id="HIX95696.1"/>
    </source>
</evidence>
<dbReference type="PANTHER" id="PTHR47505">
    <property type="entry name" value="DNA UTILIZATION PROTEIN YHGH"/>
    <property type="match status" value="1"/>
</dbReference>
<dbReference type="SUPFAM" id="SSF53271">
    <property type="entry name" value="PRTase-like"/>
    <property type="match status" value="1"/>
</dbReference>
<feature type="domain" description="Double zinc ribbon" evidence="3">
    <location>
        <begin position="14"/>
        <end position="47"/>
    </location>
</feature>
<name>A0A9D1Y2H8_9FIRM</name>
<reference evidence="4" key="1">
    <citation type="journal article" date="2021" name="PeerJ">
        <title>Extensive microbial diversity within the chicken gut microbiome revealed by metagenomics and culture.</title>
        <authorList>
            <person name="Gilroy R."/>
            <person name="Ravi A."/>
            <person name="Getino M."/>
            <person name="Pursley I."/>
            <person name="Horton D.L."/>
            <person name="Alikhan N.F."/>
            <person name="Baker D."/>
            <person name="Gharbi K."/>
            <person name="Hall N."/>
            <person name="Watson M."/>
            <person name="Adriaenssens E.M."/>
            <person name="Foster-Nyarko E."/>
            <person name="Jarju S."/>
            <person name="Secka A."/>
            <person name="Antonio M."/>
            <person name="Oren A."/>
            <person name="Chaudhuri R.R."/>
            <person name="La Ragione R."/>
            <person name="Hildebrand F."/>
            <person name="Pallen M.J."/>
        </authorList>
    </citation>
    <scope>NUCLEOTIDE SEQUENCE</scope>
    <source>
        <strain evidence="4">ChiHecec2B26-7398</strain>
    </source>
</reference>
<evidence type="ECO:0000313" key="5">
    <source>
        <dbReference type="Proteomes" id="UP000886751"/>
    </source>
</evidence>
<dbReference type="PANTHER" id="PTHR47505:SF1">
    <property type="entry name" value="DNA UTILIZATION PROTEIN YHGH"/>
    <property type="match status" value="1"/>
</dbReference>
<dbReference type="CDD" id="cd06223">
    <property type="entry name" value="PRTases_typeI"/>
    <property type="match status" value="1"/>
</dbReference>